<dbReference type="RefSeq" id="WP_072708803.1">
    <property type="nucleotide sequence ID" value="NZ_FRCF01000002.1"/>
</dbReference>
<protein>
    <submittedName>
        <fullName evidence="9">TRAP transporter, DctM subunit</fullName>
    </submittedName>
</protein>
<feature type="transmembrane region" description="Helical" evidence="7">
    <location>
        <begin position="278"/>
        <end position="300"/>
    </location>
</feature>
<dbReference type="InterPro" id="IPR004681">
    <property type="entry name" value="TRAP_DctM"/>
</dbReference>
<feature type="transmembrane region" description="Helical" evidence="7">
    <location>
        <begin position="320"/>
        <end position="347"/>
    </location>
</feature>
<dbReference type="Proteomes" id="UP000184206">
    <property type="component" value="Unassembled WGS sequence"/>
</dbReference>
<dbReference type="GO" id="GO:0005886">
    <property type="term" value="C:plasma membrane"/>
    <property type="evidence" value="ECO:0007669"/>
    <property type="project" value="UniProtKB-SubCell"/>
</dbReference>
<comment type="subcellular location">
    <subcellularLocation>
        <location evidence="1">Cell inner membrane</location>
        <topology evidence="1">Multi-pass membrane protein</topology>
    </subcellularLocation>
</comment>
<feature type="transmembrane region" description="Helical" evidence="7">
    <location>
        <begin position="249"/>
        <end position="266"/>
    </location>
</feature>
<dbReference type="STRING" id="1123231.SAMN02745189_00949"/>
<proteinExistence type="predicted"/>
<keyword evidence="3" id="KW-0997">Cell inner membrane</keyword>
<evidence type="ECO:0000256" key="6">
    <source>
        <dbReference type="ARBA" id="ARBA00023136"/>
    </source>
</evidence>
<feature type="transmembrane region" description="Helical" evidence="7">
    <location>
        <begin position="146"/>
        <end position="169"/>
    </location>
</feature>
<feature type="transmembrane region" description="Helical" evidence="7">
    <location>
        <begin position="175"/>
        <end position="201"/>
    </location>
</feature>
<evidence type="ECO:0000256" key="4">
    <source>
        <dbReference type="ARBA" id="ARBA00022692"/>
    </source>
</evidence>
<evidence type="ECO:0000256" key="3">
    <source>
        <dbReference type="ARBA" id="ARBA00022519"/>
    </source>
</evidence>
<evidence type="ECO:0000313" key="10">
    <source>
        <dbReference type="Proteomes" id="UP000184206"/>
    </source>
</evidence>
<keyword evidence="5 7" id="KW-1133">Transmembrane helix</keyword>
<gene>
    <name evidence="9" type="ORF">SAMN02745189_00949</name>
</gene>
<evidence type="ECO:0000256" key="2">
    <source>
        <dbReference type="ARBA" id="ARBA00022475"/>
    </source>
</evidence>
<accession>A0A1M7D0Y3</accession>
<evidence type="ECO:0000256" key="7">
    <source>
        <dbReference type="SAM" id="Phobius"/>
    </source>
</evidence>
<feature type="transmembrane region" description="Helical" evidence="7">
    <location>
        <begin position="106"/>
        <end position="125"/>
    </location>
</feature>
<dbReference type="PIRSF" id="PIRSF006066">
    <property type="entry name" value="HI0050"/>
    <property type="match status" value="1"/>
</dbReference>
<evidence type="ECO:0000256" key="5">
    <source>
        <dbReference type="ARBA" id="ARBA00022989"/>
    </source>
</evidence>
<dbReference type="PANTHER" id="PTHR33362:SF2">
    <property type="entry name" value="TRAP TRANSPORTER LARGE PERMEASE PROTEIN"/>
    <property type="match status" value="1"/>
</dbReference>
<reference evidence="9 10" key="1">
    <citation type="submission" date="2016-11" db="EMBL/GenBank/DDBJ databases">
        <authorList>
            <person name="Jaros S."/>
            <person name="Januszkiewicz K."/>
            <person name="Wedrychowicz H."/>
        </authorList>
    </citation>
    <scope>NUCLEOTIDE SEQUENCE [LARGE SCALE GENOMIC DNA]</scope>
    <source>
        <strain evidence="9 10">DSM 16010</strain>
    </source>
</reference>
<keyword evidence="2" id="KW-1003">Cell membrane</keyword>
<dbReference type="GO" id="GO:0022857">
    <property type="term" value="F:transmembrane transporter activity"/>
    <property type="evidence" value="ECO:0007669"/>
    <property type="project" value="TreeGrafter"/>
</dbReference>
<keyword evidence="4 7" id="KW-0812">Transmembrane</keyword>
<keyword evidence="10" id="KW-1185">Reference proteome</keyword>
<feature type="transmembrane region" description="Helical" evidence="7">
    <location>
        <begin position="222"/>
        <end position="243"/>
    </location>
</feature>
<keyword evidence="6 7" id="KW-0472">Membrane</keyword>
<dbReference type="PANTHER" id="PTHR33362">
    <property type="entry name" value="SIALIC ACID TRAP TRANSPORTER PERMEASE PROTEIN SIAT-RELATED"/>
    <property type="match status" value="1"/>
</dbReference>
<dbReference type="NCBIfam" id="TIGR00786">
    <property type="entry name" value="dctM"/>
    <property type="match status" value="1"/>
</dbReference>
<name>A0A1M7D0Y3_9BACL</name>
<feature type="domain" description="TRAP C4-dicarboxylate transport system permease DctM subunit" evidence="8">
    <location>
        <begin position="12"/>
        <end position="423"/>
    </location>
</feature>
<dbReference type="AlphaFoldDB" id="A0A1M7D0Y3"/>
<organism evidence="9 10">
    <name type="scientific">Lacicoccus alkaliphilus DSM 16010</name>
    <dbReference type="NCBI Taxonomy" id="1123231"/>
    <lineage>
        <taxon>Bacteria</taxon>
        <taxon>Bacillati</taxon>
        <taxon>Bacillota</taxon>
        <taxon>Bacilli</taxon>
        <taxon>Bacillales</taxon>
        <taxon>Salinicoccaceae</taxon>
        <taxon>Lacicoccus</taxon>
    </lineage>
</organism>
<evidence type="ECO:0000313" key="9">
    <source>
        <dbReference type="EMBL" id="SHL73037.1"/>
    </source>
</evidence>
<dbReference type="OrthoDB" id="9785600at2"/>
<feature type="transmembrane region" description="Helical" evidence="7">
    <location>
        <begin position="403"/>
        <end position="424"/>
    </location>
</feature>
<dbReference type="InterPro" id="IPR010656">
    <property type="entry name" value="DctM"/>
</dbReference>
<dbReference type="Pfam" id="PF06808">
    <property type="entry name" value="DctM"/>
    <property type="match status" value="1"/>
</dbReference>
<feature type="transmembrane region" description="Helical" evidence="7">
    <location>
        <begin position="61"/>
        <end position="86"/>
    </location>
</feature>
<evidence type="ECO:0000259" key="8">
    <source>
        <dbReference type="Pfam" id="PF06808"/>
    </source>
</evidence>
<feature type="transmembrane region" description="Helical" evidence="7">
    <location>
        <begin position="12"/>
        <end position="41"/>
    </location>
</feature>
<dbReference type="EMBL" id="FRCF01000002">
    <property type="protein sequence ID" value="SHL73037.1"/>
    <property type="molecule type" value="Genomic_DNA"/>
</dbReference>
<sequence length="434" mass="46288">MSTTVLAGIMIFGLLLLFLVIGFPIAIAILLSSLFTLMLILPFDTTVLTGAQRLVTEMDSFTMLAIPLFVLAGIIMNNGGIAFRLINFAKVLVGRMPGSLAHTNVVGNMLFGSIAGSSVASAAAMGRIMGPMQTNSGYDKKYSAAVNIASAPAGLIIPPTTILIVYSLVSGGTSIAALFIAGYIPGILWGLTTMIIAYIYAKKYKYPVADRISWRDKGFLTIEAIPSLFLIIIVIGGIVAGIFTATEGAAIAVIYATVLSIIYKSLKFKDFPLIMKETVEITGMILLLITASGLFSLVMSYTGLPAAMSEGLLGITENPIFILLLMTVFLLAIGTFMDITPAVLIFTPIFLPIAMDMGIDPIHFGIIMTFNLCIGNITPPVGSALFVGASVANIRVEKVIPMLLPFFIALIIMLLVITFVPWFSMFLPNLLGLS</sequence>
<evidence type="ECO:0000256" key="1">
    <source>
        <dbReference type="ARBA" id="ARBA00004429"/>
    </source>
</evidence>